<evidence type="ECO:0000313" key="2">
    <source>
        <dbReference type="Proteomes" id="UP000005332"/>
    </source>
</evidence>
<accession>G4CWP8</accession>
<protein>
    <submittedName>
        <fullName evidence="1">Uncharacterized protein</fullName>
    </submittedName>
</protein>
<name>G4CWP8_9ACTN</name>
<dbReference type="Proteomes" id="UP000005332">
    <property type="component" value="Unassembled WGS sequence"/>
</dbReference>
<dbReference type="AlphaFoldDB" id="G4CWP8"/>
<dbReference type="HOGENOM" id="CLU_3102454_0_0_11"/>
<evidence type="ECO:0000313" key="1">
    <source>
        <dbReference type="EMBL" id="EGY78121.1"/>
    </source>
</evidence>
<keyword evidence="2" id="KW-1185">Reference proteome</keyword>
<gene>
    <name evidence="1" type="ORF">HMPREF9153_0955</name>
</gene>
<reference evidence="1 2" key="1">
    <citation type="submission" date="2011-06" db="EMBL/GenBank/DDBJ databases">
        <authorList>
            <person name="Muzny D."/>
            <person name="Qin X."/>
            <person name="Deng J."/>
            <person name="Jiang H."/>
            <person name="Liu Y."/>
            <person name="Qu J."/>
            <person name="Song X.-Z."/>
            <person name="Zhang L."/>
            <person name="Thornton R."/>
            <person name="Coyle M."/>
            <person name="Francisco L."/>
            <person name="Jackson L."/>
            <person name="Javaid M."/>
            <person name="Korchina V."/>
            <person name="Kovar C."/>
            <person name="Mata R."/>
            <person name="Mathew T."/>
            <person name="Ngo R."/>
            <person name="Nguyen L."/>
            <person name="Nguyen N."/>
            <person name="Okwuonu G."/>
            <person name="Ongeri F."/>
            <person name="Pham C."/>
            <person name="Simmons D."/>
            <person name="Wilczek-Boney K."/>
            <person name="Hale W."/>
            <person name="Jakkamsetti A."/>
            <person name="Pham P."/>
            <person name="Ruth R."/>
            <person name="San Lucas F."/>
            <person name="Warren J."/>
            <person name="Zhang J."/>
            <person name="Zhao Z."/>
            <person name="Zhou C."/>
            <person name="Zhu D."/>
            <person name="Lee S."/>
            <person name="Bess C."/>
            <person name="Blankenburg K."/>
            <person name="Forbes L."/>
            <person name="Fu Q."/>
            <person name="Gubbala S."/>
            <person name="Hirani K."/>
            <person name="Jayaseelan J.C."/>
            <person name="Lara F."/>
            <person name="Munidasa M."/>
            <person name="Palculict T."/>
            <person name="Patil S."/>
            <person name="Pu L.-L."/>
            <person name="Saada N."/>
            <person name="Tang L."/>
            <person name="Weissenberger G."/>
            <person name="Zhu Y."/>
            <person name="Hemphill L."/>
            <person name="Shang Y."/>
            <person name="Youmans B."/>
            <person name="Ayvaz T."/>
            <person name="Ross M."/>
            <person name="Santibanez J."/>
            <person name="Aqrawi P."/>
            <person name="Gross S."/>
            <person name="Joshi V."/>
            <person name="Fowler G."/>
            <person name="Nazareth L."/>
            <person name="Reid J."/>
            <person name="Worley K."/>
            <person name="Petrosino J."/>
            <person name="Highlander S."/>
            <person name="Gibbs R."/>
        </authorList>
    </citation>
    <scope>NUCLEOTIDE SEQUENCE [LARGE SCALE GENOMIC DNA]</scope>
    <source>
        <strain evidence="1 2">ATCC 25577</strain>
    </source>
</reference>
<dbReference type="EMBL" id="AGBA01000010">
    <property type="protein sequence ID" value="EGY78121.1"/>
    <property type="molecule type" value="Genomic_DNA"/>
</dbReference>
<comment type="caution">
    <text evidence="1">The sequence shown here is derived from an EMBL/GenBank/DDBJ whole genome shotgun (WGS) entry which is preliminary data.</text>
</comment>
<sequence length="51" mass="5426">MLEVVDALVEIGCHPEDLGVHGAPYSAPTTIRLLTIGLIAFEGSSVHRRAL</sequence>
<organism evidence="1 2">
    <name type="scientific">Cutibacterium avidum ATCC 25577</name>
    <dbReference type="NCBI Taxonomy" id="997355"/>
    <lineage>
        <taxon>Bacteria</taxon>
        <taxon>Bacillati</taxon>
        <taxon>Actinomycetota</taxon>
        <taxon>Actinomycetes</taxon>
        <taxon>Propionibacteriales</taxon>
        <taxon>Propionibacteriaceae</taxon>
        <taxon>Cutibacterium</taxon>
    </lineage>
</organism>
<proteinExistence type="predicted"/>